<accession>I3C443</accession>
<dbReference type="Gene3D" id="1.20.150.20">
    <property type="entry name" value="ATP synthase alpha/beta chain, C-terminal domain"/>
    <property type="match status" value="1"/>
</dbReference>
<dbReference type="PIRSF" id="PIRSF039088">
    <property type="entry name" value="F_ATPase_subunit_alpha"/>
    <property type="match status" value="1"/>
</dbReference>
<dbReference type="Gene3D" id="2.40.30.20">
    <property type="match status" value="1"/>
</dbReference>
<organism evidence="18 19">
    <name type="scientific">Galbibacter orientalis DSM 19592</name>
    <dbReference type="NCBI Taxonomy" id="926559"/>
    <lineage>
        <taxon>Bacteria</taxon>
        <taxon>Pseudomonadati</taxon>
        <taxon>Bacteroidota</taxon>
        <taxon>Flavobacteriia</taxon>
        <taxon>Flavobacteriales</taxon>
        <taxon>Flavobacteriaceae</taxon>
        <taxon>Galbibacter</taxon>
    </lineage>
</organism>
<dbReference type="Pfam" id="PF00006">
    <property type="entry name" value="ATP-synt_ab"/>
    <property type="match status" value="1"/>
</dbReference>
<evidence type="ECO:0000256" key="13">
    <source>
        <dbReference type="ARBA" id="ARBA00026013"/>
    </source>
</evidence>
<dbReference type="GO" id="GO:0005886">
    <property type="term" value="C:plasma membrane"/>
    <property type="evidence" value="ECO:0007669"/>
    <property type="project" value="UniProtKB-SubCell"/>
</dbReference>
<feature type="domain" description="ATP synthase alpha subunit C-terminal" evidence="16">
    <location>
        <begin position="396"/>
        <end position="519"/>
    </location>
</feature>
<keyword evidence="19" id="KW-1185">Reference proteome</keyword>
<gene>
    <name evidence="14" type="primary">atpA</name>
    <name evidence="18" type="ORF">JoomaDRAFT_1371</name>
</gene>
<dbReference type="EC" id="7.1.2.2" evidence="14"/>
<dbReference type="CDD" id="cd18116">
    <property type="entry name" value="ATP-synt_F1_alpha_N"/>
    <property type="match status" value="1"/>
</dbReference>
<dbReference type="GO" id="GO:0005524">
    <property type="term" value="F:ATP binding"/>
    <property type="evidence" value="ECO:0007669"/>
    <property type="project" value="UniProtKB-UniRule"/>
</dbReference>
<dbReference type="HAMAP" id="MF_01346">
    <property type="entry name" value="ATP_synth_alpha_bact"/>
    <property type="match status" value="1"/>
</dbReference>
<evidence type="ECO:0000256" key="12">
    <source>
        <dbReference type="ARBA" id="ARBA00023310"/>
    </source>
</evidence>
<dbReference type="Pfam" id="PF02874">
    <property type="entry name" value="ATP-synt_ab_N"/>
    <property type="match status" value="1"/>
</dbReference>
<dbReference type="NCBIfam" id="TIGR00962">
    <property type="entry name" value="atpA"/>
    <property type="match status" value="1"/>
</dbReference>
<reference evidence="18 19" key="1">
    <citation type="submission" date="2012-02" db="EMBL/GenBank/DDBJ databases">
        <title>Improved High-Quality Draft genome of Joostella marina DSM 19592.</title>
        <authorList>
            <consortium name="US DOE Joint Genome Institute (JGI-PGF)"/>
            <person name="Lucas S."/>
            <person name="Copeland A."/>
            <person name="Lapidus A."/>
            <person name="Bruce D."/>
            <person name="Goodwin L."/>
            <person name="Pitluck S."/>
            <person name="Peters L."/>
            <person name="Chertkov O."/>
            <person name="Ovchinnikova G."/>
            <person name="Kyrpides N."/>
            <person name="Mavromatis K."/>
            <person name="Detter J.C."/>
            <person name="Han C."/>
            <person name="Land M."/>
            <person name="Hauser L."/>
            <person name="Markowitz V."/>
            <person name="Cheng J.-F."/>
            <person name="Hugenholtz P."/>
            <person name="Woyke T."/>
            <person name="Wu D."/>
            <person name="Tindall B."/>
            <person name="Brambilla E."/>
            <person name="Klenk H.-P."/>
            <person name="Eisen J.A."/>
        </authorList>
    </citation>
    <scope>NUCLEOTIDE SEQUENCE [LARGE SCALE GENOMIC DNA]</scope>
    <source>
        <strain evidence="18 19">DSM 19592</strain>
    </source>
</reference>
<comment type="similarity">
    <text evidence="3 14">Belongs to the ATPase alpha/beta chains family.</text>
</comment>
<dbReference type="SUPFAM" id="SSF47917">
    <property type="entry name" value="C-terminal domain of alpha and beta subunits of F1 ATP synthase"/>
    <property type="match status" value="1"/>
</dbReference>
<comment type="subcellular location">
    <subcellularLocation>
        <location evidence="14">Cell membrane</location>
        <topology evidence="14">Peripheral membrane protein</topology>
    </subcellularLocation>
    <subcellularLocation>
        <location evidence="2">Membrane</location>
        <topology evidence="2">Peripheral membrane protein</topology>
    </subcellularLocation>
</comment>
<dbReference type="InterPro" id="IPR038376">
    <property type="entry name" value="ATP_synth_asu_C_sf"/>
</dbReference>
<dbReference type="FunFam" id="2.40.30.20:FF:000001">
    <property type="entry name" value="ATP synthase subunit alpha"/>
    <property type="match status" value="1"/>
</dbReference>
<dbReference type="GO" id="GO:0045259">
    <property type="term" value="C:proton-transporting ATP synthase complex"/>
    <property type="evidence" value="ECO:0007669"/>
    <property type="project" value="UniProtKB-KW"/>
</dbReference>
<dbReference type="HOGENOM" id="CLU_010091_2_1_10"/>
<evidence type="ECO:0000256" key="4">
    <source>
        <dbReference type="ARBA" id="ARBA00022448"/>
    </source>
</evidence>
<dbReference type="Pfam" id="PF00306">
    <property type="entry name" value="ATP-synt_ab_C"/>
    <property type="match status" value="1"/>
</dbReference>
<evidence type="ECO:0000256" key="14">
    <source>
        <dbReference type="HAMAP-Rule" id="MF_01346"/>
    </source>
</evidence>
<keyword evidence="5 14" id="KW-0547">Nucleotide-binding</keyword>
<dbReference type="NCBIfam" id="NF009884">
    <property type="entry name" value="PRK13343.1"/>
    <property type="match status" value="1"/>
</dbReference>
<protein>
    <recommendedName>
        <fullName evidence="14">ATP synthase subunit alpha</fullName>
        <ecNumber evidence="14">7.1.2.2</ecNumber>
    </recommendedName>
    <alternativeName>
        <fullName evidence="14">ATP synthase F1 sector subunit alpha</fullName>
    </alternativeName>
    <alternativeName>
        <fullName evidence="14">F-ATPase subunit alpha</fullName>
    </alternativeName>
</protein>
<evidence type="ECO:0000256" key="7">
    <source>
        <dbReference type="ARBA" id="ARBA00022840"/>
    </source>
</evidence>
<dbReference type="CDD" id="cd01132">
    <property type="entry name" value="F1-ATPase_alpha_CD"/>
    <property type="match status" value="1"/>
</dbReference>
<dbReference type="InterPro" id="IPR000194">
    <property type="entry name" value="ATPase_F1/V1/A1_a/bsu_nucl-bd"/>
</dbReference>
<dbReference type="InterPro" id="IPR004100">
    <property type="entry name" value="ATPase_F1/V1/A1_a/bsu_N"/>
</dbReference>
<keyword evidence="4 14" id="KW-0813">Transport</keyword>
<dbReference type="InterPro" id="IPR023366">
    <property type="entry name" value="ATP_synth_asu-like_sf"/>
</dbReference>
<keyword evidence="14" id="KW-1003">Cell membrane</keyword>
<comment type="catalytic activity">
    <reaction evidence="14">
        <text>ATP + H2O + 4 H(+)(in) = ADP + phosphate + 5 H(+)(out)</text>
        <dbReference type="Rhea" id="RHEA:57720"/>
        <dbReference type="ChEBI" id="CHEBI:15377"/>
        <dbReference type="ChEBI" id="CHEBI:15378"/>
        <dbReference type="ChEBI" id="CHEBI:30616"/>
        <dbReference type="ChEBI" id="CHEBI:43474"/>
        <dbReference type="ChEBI" id="CHEBI:456216"/>
        <dbReference type="EC" id="7.1.2.2"/>
    </reaction>
</comment>
<dbReference type="InterPro" id="IPR020003">
    <property type="entry name" value="ATPase_a/bsu_AS"/>
</dbReference>
<dbReference type="CDD" id="cd18113">
    <property type="entry name" value="ATP-synt_F1_alpha_C"/>
    <property type="match status" value="1"/>
</dbReference>
<dbReference type="RefSeq" id="WP_008611561.1">
    <property type="nucleotide sequence ID" value="NZ_JH651379.1"/>
</dbReference>
<dbReference type="EMBL" id="JH651379">
    <property type="protein sequence ID" value="EIJ38386.1"/>
    <property type="molecule type" value="Genomic_DNA"/>
</dbReference>
<proteinExistence type="inferred from homology"/>
<evidence type="ECO:0000313" key="19">
    <source>
        <dbReference type="Proteomes" id="UP000004690"/>
    </source>
</evidence>
<name>I3C443_9FLAO</name>
<keyword evidence="12 14" id="KW-0066">ATP synthesis</keyword>
<dbReference type="FunFam" id="3.40.50.300:FF:000002">
    <property type="entry name" value="ATP synthase subunit alpha"/>
    <property type="match status" value="1"/>
</dbReference>
<dbReference type="SUPFAM" id="SSF50615">
    <property type="entry name" value="N-terminal domain of alpha and beta subunits of F1 ATP synthase"/>
    <property type="match status" value="1"/>
</dbReference>
<keyword evidence="6 14" id="KW-0375">Hydrogen ion transport</keyword>
<dbReference type="Proteomes" id="UP000004690">
    <property type="component" value="Unassembled WGS sequence"/>
</dbReference>
<keyword evidence="9 14" id="KW-0406">Ion transport</keyword>
<comment type="subunit">
    <text evidence="13">F-type ATPases have 2 components, CF(1) - the catalytic core - and CF(0) - the membrane proton channel. CF(1) has five subunits: alpha(3), beta(3), gamma(1), delta(1), epsilon(1). CF(0) has four main subunits: a(1), b(1), b'(1) and c(9-12).</text>
</comment>
<dbReference type="PANTHER" id="PTHR48082:SF2">
    <property type="entry name" value="ATP SYNTHASE SUBUNIT ALPHA, MITOCHONDRIAL"/>
    <property type="match status" value="1"/>
</dbReference>
<feature type="domain" description="ATPase F1/V1/A1 complex alpha/beta subunit N-terminal" evidence="17">
    <location>
        <begin position="28"/>
        <end position="92"/>
    </location>
</feature>
<dbReference type="PROSITE" id="PS00152">
    <property type="entry name" value="ATPASE_ALPHA_BETA"/>
    <property type="match status" value="1"/>
</dbReference>
<dbReference type="InterPro" id="IPR005294">
    <property type="entry name" value="ATP_synth_F1_asu"/>
</dbReference>
<keyword evidence="7 14" id="KW-0067">ATP-binding</keyword>
<dbReference type="OrthoDB" id="9803053at2"/>
<dbReference type="STRING" id="926559.JoomaDRAFT_1371"/>
<evidence type="ECO:0000256" key="3">
    <source>
        <dbReference type="ARBA" id="ARBA00008936"/>
    </source>
</evidence>
<dbReference type="InterPro" id="IPR033732">
    <property type="entry name" value="ATP_synth_F1_a_nt-bd_dom"/>
</dbReference>
<feature type="domain" description="ATPase F1/V1/A1 complex alpha/beta subunit nucleotide-binding" evidence="15">
    <location>
        <begin position="151"/>
        <end position="389"/>
    </location>
</feature>
<dbReference type="InterPro" id="IPR000793">
    <property type="entry name" value="ATP_synth_asu_C"/>
</dbReference>
<keyword evidence="10 14" id="KW-0472">Membrane</keyword>
<evidence type="ECO:0000256" key="11">
    <source>
        <dbReference type="ARBA" id="ARBA00023196"/>
    </source>
</evidence>
<evidence type="ECO:0000256" key="1">
    <source>
        <dbReference type="ARBA" id="ARBA00003784"/>
    </source>
</evidence>
<evidence type="ECO:0000256" key="2">
    <source>
        <dbReference type="ARBA" id="ARBA00004170"/>
    </source>
</evidence>
<evidence type="ECO:0000256" key="6">
    <source>
        <dbReference type="ARBA" id="ARBA00022781"/>
    </source>
</evidence>
<dbReference type="GO" id="GO:0043531">
    <property type="term" value="F:ADP binding"/>
    <property type="evidence" value="ECO:0007669"/>
    <property type="project" value="TreeGrafter"/>
</dbReference>
<dbReference type="InterPro" id="IPR027417">
    <property type="entry name" value="P-loop_NTPase"/>
</dbReference>
<dbReference type="GO" id="GO:0046933">
    <property type="term" value="F:proton-transporting ATP synthase activity, rotational mechanism"/>
    <property type="evidence" value="ECO:0007669"/>
    <property type="project" value="UniProtKB-UniRule"/>
</dbReference>
<dbReference type="PANTHER" id="PTHR48082">
    <property type="entry name" value="ATP SYNTHASE SUBUNIT ALPHA, MITOCHONDRIAL"/>
    <property type="match status" value="1"/>
</dbReference>
<dbReference type="AlphaFoldDB" id="I3C443"/>
<dbReference type="eggNOG" id="COG0056">
    <property type="taxonomic scope" value="Bacteria"/>
</dbReference>
<evidence type="ECO:0000256" key="8">
    <source>
        <dbReference type="ARBA" id="ARBA00022967"/>
    </source>
</evidence>
<dbReference type="InterPro" id="IPR036121">
    <property type="entry name" value="ATPase_F1/V1/A1_a/bsu_N_sf"/>
</dbReference>
<evidence type="ECO:0000259" key="15">
    <source>
        <dbReference type="Pfam" id="PF00006"/>
    </source>
</evidence>
<comment type="function">
    <text evidence="1 14">Produces ATP from ADP in the presence of a proton gradient across the membrane. The alpha chain is a regulatory subunit.</text>
</comment>
<evidence type="ECO:0000313" key="18">
    <source>
        <dbReference type="EMBL" id="EIJ38386.1"/>
    </source>
</evidence>
<evidence type="ECO:0000256" key="10">
    <source>
        <dbReference type="ARBA" id="ARBA00023136"/>
    </source>
</evidence>
<dbReference type="FunFam" id="1.20.150.20:FF:000001">
    <property type="entry name" value="ATP synthase subunit alpha"/>
    <property type="match status" value="1"/>
</dbReference>
<feature type="binding site" evidence="14">
    <location>
        <begin position="171"/>
        <end position="178"/>
    </location>
    <ligand>
        <name>ATP</name>
        <dbReference type="ChEBI" id="CHEBI:30616"/>
    </ligand>
</feature>
<sequence>MAEVKAAEVSAILKKQLSGFEAKASLDEVGTVLQIGDGIARVYGLSNAQYGELVQFESGLEGIVLNLEEDNVGVVLLGHSKQIREGDTVKRTQRIASIKVGEEMVGRVVDTLGNPIDGKGPIGGDLYEMPLERKAPGVIFRQPVTEPLQTGIKSIDAMIPVGRGQRELVIGDRQTGKTTVCIDTIINQKEFYDAGEPVFCIYVAIGQKASTVAGIAKTLEDKGALAYTVIVAANASDPAPMQVYAPFAGAAIGEYFRDTGRPALIIYDDLSKQAVAYREVSLLLRRPPGREAYPGDVFFLHSRLLERAAKVIADDNIAKEMNDLPESLKPIVKGGGSLTALPIIETQAGDVSAYIPTNVISITDGQIFLESDLFNSGVRPAINVGISVSRVGGNAQIKSMKKVAGTLKLDQAQFRELEAFAKFGSDLDAATMNVISKGKRNVEILKQAQNDPYTVEDQIAIIYAGSKNLLKDVPVEKVKEFERDFLEFLNAKHRGTLDTLKAGKLTDEVTDTLSEVAKEVSAKYKG</sequence>
<dbReference type="SUPFAM" id="SSF52540">
    <property type="entry name" value="P-loop containing nucleoside triphosphate hydrolases"/>
    <property type="match status" value="1"/>
</dbReference>
<dbReference type="Gene3D" id="3.40.50.300">
    <property type="entry name" value="P-loop containing nucleotide triphosphate hydrolases"/>
    <property type="match status" value="1"/>
</dbReference>
<evidence type="ECO:0000259" key="17">
    <source>
        <dbReference type="Pfam" id="PF02874"/>
    </source>
</evidence>
<keyword evidence="11 14" id="KW-0139">CF(1)</keyword>
<evidence type="ECO:0000256" key="5">
    <source>
        <dbReference type="ARBA" id="ARBA00022741"/>
    </source>
</evidence>
<feature type="site" description="Required for activity" evidence="14">
    <location>
        <position position="387"/>
    </location>
</feature>
<evidence type="ECO:0000259" key="16">
    <source>
        <dbReference type="Pfam" id="PF00306"/>
    </source>
</evidence>
<evidence type="ECO:0000256" key="9">
    <source>
        <dbReference type="ARBA" id="ARBA00023065"/>
    </source>
</evidence>
<keyword evidence="8 14" id="KW-1278">Translocase</keyword>